<evidence type="ECO:0000256" key="5">
    <source>
        <dbReference type="PIRNR" id="PIRNR038471"/>
    </source>
</evidence>
<feature type="domain" description="Rod shape-determining protein MreC beta-barrel core" evidence="6">
    <location>
        <begin position="125"/>
        <end position="266"/>
    </location>
</feature>
<dbReference type="Pfam" id="PF04085">
    <property type="entry name" value="MreC"/>
    <property type="match status" value="1"/>
</dbReference>
<dbReference type="NCBIfam" id="TIGR00219">
    <property type="entry name" value="mreC"/>
    <property type="match status" value="1"/>
</dbReference>
<evidence type="ECO:0000256" key="1">
    <source>
        <dbReference type="ARBA" id="ARBA00009369"/>
    </source>
</evidence>
<comment type="caution">
    <text evidence="7">The sequence shown here is derived from an EMBL/GenBank/DDBJ whole genome shotgun (WGS) entry which is preliminary data.</text>
</comment>
<keyword evidence="3 5" id="KW-0133">Cell shape</keyword>
<dbReference type="InterPro" id="IPR042175">
    <property type="entry name" value="Cell/Rod_MreC_2"/>
</dbReference>
<dbReference type="PIRSF" id="PIRSF038471">
    <property type="entry name" value="MreC"/>
    <property type="match status" value="1"/>
</dbReference>
<dbReference type="AlphaFoldDB" id="A0A0G0JS25"/>
<dbReference type="Gene3D" id="2.40.10.340">
    <property type="entry name" value="Rod shape-determining protein MreC, domain 1"/>
    <property type="match status" value="1"/>
</dbReference>
<protein>
    <recommendedName>
        <fullName evidence="2 5">Cell shape-determining protein MreC</fullName>
    </recommendedName>
    <alternativeName>
        <fullName evidence="4 5">Cell shape protein MreC</fullName>
    </alternativeName>
</protein>
<dbReference type="GO" id="GO:0005886">
    <property type="term" value="C:plasma membrane"/>
    <property type="evidence" value="ECO:0007669"/>
    <property type="project" value="TreeGrafter"/>
</dbReference>
<dbReference type="InterPro" id="IPR055342">
    <property type="entry name" value="MreC_beta-barrel_core"/>
</dbReference>
<evidence type="ECO:0000256" key="3">
    <source>
        <dbReference type="ARBA" id="ARBA00022960"/>
    </source>
</evidence>
<dbReference type="Gene3D" id="2.40.10.350">
    <property type="entry name" value="Rod shape-determining protein MreC, domain 2"/>
    <property type="match status" value="1"/>
</dbReference>
<accession>A0A0G0JS25</accession>
<dbReference type="GO" id="GO:0008360">
    <property type="term" value="P:regulation of cell shape"/>
    <property type="evidence" value="ECO:0007669"/>
    <property type="project" value="UniProtKB-KW"/>
</dbReference>
<dbReference type="Proteomes" id="UP000034022">
    <property type="component" value="Unassembled WGS sequence"/>
</dbReference>
<evidence type="ECO:0000259" key="6">
    <source>
        <dbReference type="Pfam" id="PF04085"/>
    </source>
</evidence>
<name>A0A0G0JS25_9BACT</name>
<evidence type="ECO:0000256" key="2">
    <source>
        <dbReference type="ARBA" id="ARBA00013855"/>
    </source>
</evidence>
<evidence type="ECO:0000256" key="4">
    <source>
        <dbReference type="ARBA" id="ARBA00032089"/>
    </source>
</evidence>
<organism evidence="7 8">
    <name type="scientific">Candidatus Falkowbacteria bacterium GW2011_GWE1_38_31</name>
    <dbReference type="NCBI Taxonomy" id="1618638"/>
    <lineage>
        <taxon>Bacteria</taxon>
        <taxon>Candidatus Falkowiibacteriota</taxon>
    </lineage>
</organism>
<sequence length="271" mass="29541">MLIKHRKKVFWLAALGLLVFLHAIGVLRPLENSAVKILNPLAGKLFLASTKIRVAFQKQTAKSDFAQIVKDLETEVGRLSEENASLLSIKNENEILREHLGFLERNKYKYVMANVISREDVLNVSGQTESIIIDKGGKDGLYSGLAVINKQGVVIGKIAEVKENSAQVHLVNSDKCKFAATVLGEEHTSGIAQGSLGLVIKMGYIPQATIIKAGDMVATSGLEQPIPRGLVIGKVTEIQKENNDLWQTATIEPIQDLGDLIIVSVVLPDNQ</sequence>
<dbReference type="InterPro" id="IPR042177">
    <property type="entry name" value="Cell/Rod_1"/>
</dbReference>
<dbReference type="PANTHER" id="PTHR34138">
    <property type="entry name" value="CELL SHAPE-DETERMINING PROTEIN MREC"/>
    <property type="match status" value="1"/>
</dbReference>
<proteinExistence type="inferred from homology"/>
<comment type="similarity">
    <text evidence="1 5">Belongs to the MreC family.</text>
</comment>
<evidence type="ECO:0000313" key="7">
    <source>
        <dbReference type="EMBL" id="KKQ70358.1"/>
    </source>
</evidence>
<comment type="function">
    <text evidence="5">Involved in formation and maintenance of cell shape.</text>
</comment>
<reference evidence="7 8" key="1">
    <citation type="journal article" date="2015" name="Nature">
        <title>rRNA introns, odd ribosomes, and small enigmatic genomes across a large radiation of phyla.</title>
        <authorList>
            <person name="Brown C.T."/>
            <person name="Hug L.A."/>
            <person name="Thomas B.C."/>
            <person name="Sharon I."/>
            <person name="Castelle C.J."/>
            <person name="Singh A."/>
            <person name="Wilkins M.J."/>
            <person name="Williams K.H."/>
            <person name="Banfield J.F."/>
        </authorList>
    </citation>
    <scope>NUCLEOTIDE SEQUENCE [LARGE SCALE GENOMIC DNA]</scope>
</reference>
<dbReference type="PANTHER" id="PTHR34138:SF1">
    <property type="entry name" value="CELL SHAPE-DETERMINING PROTEIN MREC"/>
    <property type="match status" value="1"/>
</dbReference>
<gene>
    <name evidence="7" type="ORF">US91_C0005G0063</name>
</gene>
<dbReference type="EMBL" id="LBUU01000005">
    <property type="protein sequence ID" value="KKQ70358.1"/>
    <property type="molecule type" value="Genomic_DNA"/>
</dbReference>
<dbReference type="InterPro" id="IPR007221">
    <property type="entry name" value="MreC"/>
</dbReference>
<evidence type="ECO:0000313" key="8">
    <source>
        <dbReference type="Proteomes" id="UP000034022"/>
    </source>
</evidence>